<evidence type="ECO:0000256" key="1">
    <source>
        <dbReference type="ARBA" id="ARBA00010333"/>
    </source>
</evidence>
<keyword evidence="7" id="KW-1185">Reference proteome</keyword>
<dbReference type="PANTHER" id="PTHR30085:SF7">
    <property type="entry name" value="AMINO-ACID ABC TRANSPORTER-BINDING PROTEIN YHDW-RELATED"/>
    <property type="match status" value="1"/>
</dbReference>
<dbReference type="CDD" id="cd13692">
    <property type="entry name" value="PBP2_BztA"/>
    <property type="match status" value="1"/>
</dbReference>
<dbReference type="SMART" id="SM00062">
    <property type="entry name" value="PBPb"/>
    <property type="match status" value="1"/>
</dbReference>
<keyword evidence="3 4" id="KW-0732">Signal</keyword>
<sequence length="345" mass="37126">MNVKALTTAALLAGTAAIVPMAAYAAAGDTLKTVQARGELNCTSGDGNFQGFFEIDDKGKWHGIDIDYCRAVGIAIFGSDEKVKLIPISWAQRFPSLQSGDLDLVIKATGWTMSRDTELGVQFSTPYFLGATQFMVHKELNAGSVKDLDGGTICTAGGTSTERLIADYIKANDYDIKLVSFEKNTEASAAYFANRCDSFAEWGPVLAARRASAPNPDEHAILPDVLAMEPEAAAMRQGDDAWVDLVNWVIAVGRIAEENGITSKNIDEQKANPKSATVAKLLGVTPGIGNRLGLSDDWAYNVIKVIGNAEEIYDRNVGKDSPYKLERGMNAPWQKGGVFVPPILD</sequence>
<accession>A0ABQ5Z9X0</accession>
<dbReference type="PANTHER" id="PTHR30085">
    <property type="entry name" value="AMINO ACID ABC TRANSPORTER PERMEASE"/>
    <property type="match status" value="1"/>
</dbReference>
<dbReference type="InterPro" id="IPR051455">
    <property type="entry name" value="Bact_solute-bind_prot3"/>
</dbReference>
<dbReference type="RefSeq" id="WP_244765764.1">
    <property type="nucleotide sequence ID" value="NZ_BSOP01000005.1"/>
</dbReference>
<feature type="chain" id="PRO_5046263098" evidence="4">
    <location>
        <begin position="26"/>
        <end position="345"/>
    </location>
</feature>
<evidence type="ECO:0000256" key="3">
    <source>
        <dbReference type="ARBA" id="ARBA00022729"/>
    </source>
</evidence>
<dbReference type="Gene3D" id="3.40.190.10">
    <property type="entry name" value="Periplasmic binding protein-like II"/>
    <property type="match status" value="2"/>
</dbReference>
<dbReference type="SUPFAM" id="SSF53850">
    <property type="entry name" value="Periplasmic binding protein-like II"/>
    <property type="match status" value="1"/>
</dbReference>
<dbReference type="InterPro" id="IPR001638">
    <property type="entry name" value="Solute-binding_3/MltF_N"/>
</dbReference>
<comment type="caution">
    <text evidence="6">The sequence shown here is derived from an EMBL/GenBank/DDBJ whole genome shotgun (WGS) entry which is preliminary data.</text>
</comment>
<feature type="signal peptide" evidence="4">
    <location>
        <begin position="1"/>
        <end position="25"/>
    </location>
</feature>
<protein>
    <submittedName>
        <fullName evidence="6">ABC transporter substrate-binding protein</fullName>
    </submittedName>
</protein>
<reference evidence="7" key="1">
    <citation type="journal article" date="2019" name="Int. J. Syst. Evol. Microbiol.">
        <title>The Global Catalogue of Microorganisms (GCM) 10K type strain sequencing project: providing services to taxonomists for standard genome sequencing and annotation.</title>
        <authorList>
            <consortium name="The Broad Institute Genomics Platform"/>
            <consortium name="The Broad Institute Genome Sequencing Center for Infectious Disease"/>
            <person name="Wu L."/>
            <person name="Ma J."/>
        </authorList>
    </citation>
    <scope>NUCLEOTIDE SEQUENCE [LARGE SCALE GENOMIC DNA]</scope>
    <source>
        <strain evidence="7">NBRC 102122</strain>
    </source>
</reference>
<organism evidence="6 7">
    <name type="scientific">Shinella yambaruensis</name>
    <dbReference type="NCBI Taxonomy" id="415996"/>
    <lineage>
        <taxon>Bacteria</taxon>
        <taxon>Pseudomonadati</taxon>
        <taxon>Pseudomonadota</taxon>
        <taxon>Alphaproteobacteria</taxon>
        <taxon>Hyphomicrobiales</taxon>
        <taxon>Rhizobiaceae</taxon>
        <taxon>Shinella</taxon>
    </lineage>
</organism>
<feature type="domain" description="Solute-binding protein family 3/N-terminal" evidence="5">
    <location>
        <begin position="39"/>
        <end position="269"/>
    </location>
</feature>
<comment type="similarity">
    <text evidence="1">Belongs to the bacterial solute-binding protein 3 family.</text>
</comment>
<evidence type="ECO:0000313" key="6">
    <source>
        <dbReference type="EMBL" id="GLR49574.1"/>
    </source>
</evidence>
<dbReference type="Proteomes" id="UP001156702">
    <property type="component" value="Unassembled WGS sequence"/>
</dbReference>
<proteinExistence type="inferred from homology"/>
<evidence type="ECO:0000256" key="2">
    <source>
        <dbReference type="ARBA" id="ARBA00022448"/>
    </source>
</evidence>
<gene>
    <name evidence="6" type="ORF">GCM10007923_07790</name>
</gene>
<evidence type="ECO:0000259" key="5">
    <source>
        <dbReference type="SMART" id="SM00062"/>
    </source>
</evidence>
<dbReference type="Pfam" id="PF00497">
    <property type="entry name" value="SBP_bac_3"/>
    <property type="match status" value="1"/>
</dbReference>
<name>A0ABQ5Z9X0_9HYPH</name>
<evidence type="ECO:0000313" key="7">
    <source>
        <dbReference type="Proteomes" id="UP001156702"/>
    </source>
</evidence>
<evidence type="ECO:0000256" key="4">
    <source>
        <dbReference type="SAM" id="SignalP"/>
    </source>
</evidence>
<keyword evidence="2" id="KW-0813">Transport</keyword>
<dbReference type="EMBL" id="BSOP01000005">
    <property type="protein sequence ID" value="GLR49574.1"/>
    <property type="molecule type" value="Genomic_DNA"/>
</dbReference>